<dbReference type="SUPFAM" id="SSF56349">
    <property type="entry name" value="DNA breaking-rejoining enzymes"/>
    <property type="match status" value="1"/>
</dbReference>
<gene>
    <name evidence="8" type="ORF">EXE25_07055</name>
</gene>
<dbReference type="Pfam" id="PF22679">
    <property type="entry name" value="T1R_D3-like"/>
    <property type="match status" value="1"/>
</dbReference>
<dbReference type="GO" id="GO:0009035">
    <property type="term" value="F:type I site-specific deoxyribonuclease activity"/>
    <property type="evidence" value="ECO:0007669"/>
    <property type="project" value="UniProtKB-EC"/>
</dbReference>
<evidence type="ECO:0000259" key="4">
    <source>
        <dbReference type="Pfam" id="PF13356"/>
    </source>
</evidence>
<keyword evidence="1 3" id="KW-0680">Restriction system</keyword>
<dbReference type="InterPro" id="IPR027417">
    <property type="entry name" value="P-loop_NTPase"/>
</dbReference>
<accession>A0A4Q7AWU7</accession>
<dbReference type="Pfam" id="PF18766">
    <property type="entry name" value="SWI2_SNF2"/>
    <property type="match status" value="1"/>
</dbReference>
<name>A0A4Q7AWU7_9GAMM</name>
<evidence type="ECO:0000259" key="7">
    <source>
        <dbReference type="Pfam" id="PF22679"/>
    </source>
</evidence>
<dbReference type="SUPFAM" id="SSF52540">
    <property type="entry name" value="P-loop containing nucleoside triphosphate hydrolases"/>
    <property type="match status" value="1"/>
</dbReference>
<dbReference type="PANTHER" id="PTHR30195">
    <property type="entry name" value="TYPE I SITE-SPECIFIC DEOXYRIBONUCLEASE PROTEIN SUBUNIT M AND R"/>
    <property type="match status" value="1"/>
</dbReference>
<dbReference type="GO" id="GO:0003677">
    <property type="term" value="F:DNA binding"/>
    <property type="evidence" value="ECO:0007669"/>
    <property type="project" value="UniProtKB-KW"/>
</dbReference>
<dbReference type="Pfam" id="PF13356">
    <property type="entry name" value="Arm-DNA-bind_3"/>
    <property type="match status" value="1"/>
</dbReference>
<evidence type="ECO:0000256" key="1">
    <source>
        <dbReference type="ARBA" id="ARBA00022747"/>
    </source>
</evidence>
<dbReference type="Pfam" id="PF22022">
    <property type="entry name" value="Phage_int_M"/>
    <property type="match status" value="1"/>
</dbReference>
<feature type="domain" description="SWI2/SNF2 ATPase" evidence="5">
    <location>
        <begin position="348"/>
        <end position="554"/>
    </location>
</feature>
<dbReference type="CDD" id="cd18800">
    <property type="entry name" value="SF2_C_EcoR124I-like"/>
    <property type="match status" value="1"/>
</dbReference>
<dbReference type="Proteomes" id="UP000293483">
    <property type="component" value="Unassembled WGS sequence"/>
</dbReference>
<dbReference type="PANTHER" id="PTHR30195:SF15">
    <property type="entry name" value="TYPE I RESTRICTION ENZYME HINDI ENDONUCLEASE SUBUNIT"/>
    <property type="match status" value="1"/>
</dbReference>
<dbReference type="InterPro" id="IPR010998">
    <property type="entry name" value="Integrase_recombinase_N"/>
</dbReference>
<dbReference type="AlphaFoldDB" id="A0A4Q7AWU7"/>
<dbReference type="InterPro" id="IPR055180">
    <property type="entry name" value="HsdR_RecA-like_helicase_dom_2"/>
</dbReference>
<dbReference type="GO" id="GO:0005524">
    <property type="term" value="F:ATP binding"/>
    <property type="evidence" value="ECO:0007669"/>
    <property type="project" value="UniProtKB-KW"/>
</dbReference>
<reference evidence="8 9" key="1">
    <citation type="submission" date="2019-02" db="EMBL/GenBank/DDBJ databases">
        <title>The Batch Genome Submission of Acinetobacter spp. strains.</title>
        <authorList>
            <person name="Qin J."/>
            <person name="Hu Y."/>
            <person name="Ye H."/>
            <person name="Wei L."/>
            <person name="Feng Y."/>
            <person name="Zong Z."/>
        </authorList>
    </citation>
    <scope>NUCLEOTIDE SEQUENCE [LARGE SCALE GENOMIC DNA]</scope>
    <source>
        <strain evidence="8 9">WCHABo060081</strain>
    </source>
</reference>
<protein>
    <recommendedName>
        <fullName evidence="3">Type I restriction enzyme endonuclease subunit</fullName>
        <shortName evidence="3">R protein</shortName>
        <ecNumber evidence="3">3.1.21.3</ecNumber>
    </recommendedName>
</protein>
<dbReference type="NCBIfam" id="TIGR00348">
    <property type="entry name" value="hsdR"/>
    <property type="match status" value="1"/>
</dbReference>
<proteinExistence type="inferred from homology"/>
<dbReference type="EC" id="3.1.21.3" evidence="3"/>
<evidence type="ECO:0000313" key="9">
    <source>
        <dbReference type="Proteomes" id="UP000293483"/>
    </source>
</evidence>
<dbReference type="InterPro" id="IPR011010">
    <property type="entry name" value="DNA_brk_join_enz"/>
</dbReference>
<dbReference type="InterPro" id="IPR038488">
    <property type="entry name" value="Integrase_DNA-bd_sf"/>
</dbReference>
<dbReference type="InterPro" id="IPR053876">
    <property type="entry name" value="Phage_int_M"/>
</dbReference>
<comment type="similarity">
    <text evidence="3">Belongs to the HsdR family.</text>
</comment>
<dbReference type="InterPro" id="IPR051268">
    <property type="entry name" value="Type-I_R_enzyme_R_subunit"/>
</dbReference>
<dbReference type="GO" id="GO:0009307">
    <property type="term" value="P:DNA restriction-modification system"/>
    <property type="evidence" value="ECO:0007669"/>
    <property type="project" value="UniProtKB-KW"/>
</dbReference>
<evidence type="ECO:0000256" key="3">
    <source>
        <dbReference type="RuleBase" id="RU364115"/>
    </source>
</evidence>
<feature type="domain" description="Phage integrase central" evidence="6">
    <location>
        <begin position="142"/>
        <end position="233"/>
    </location>
</feature>
<comment type="catalytic activity">
    <reaction evidence="3">
        <text>Endonucleolytic cleavage of DNA to give random double-stranded fragments with terminal 5'-phosphates, ATP is simultaneously hydrolyzed.</text>
        <dbReference type="EC" id="3.1.21.3"/>
    </reaction>
</comment>
<evidence type="ECO:0000313" key="8">
    <source>
        <dbReference type="EMBL" id="RZG67712.1"/>
    </source>
</evidence>
<dbReference type="EMBL" id="SGSU01000006">
    <property type="protein sequence ID" value="RZG67712.1"/>
    <property type="molecule type" value="Genomic_DNA"/>
</dbReference>
<evidence type="ECO:0000259" key="6">
    <source>
        <dbReference type="Pfam" id="PF22022"/>
    </source>
</evidence>
<dbReference type="GO" id="GO:0006310">
    <property type="term" value="P:DNA recombination"/>
    <property type="evidence" value="ECO:0007669"/>
    <property type="project" value="InterPro"/>
</dbReference>
<comment type="subunit">
    <text evidence="3">The type I restriction/modification system is composed of three polypeptides R, M and S.</text>
</comment>
<evidence type="ECO:0000259" key="5">
    <source>
        <dbReference type="Pfam" id="PF18766"/>
    </source>
</evidence>
<evidence type="ECO:0000256" key="2">
    <source>
        <dbReference type="ARBA" id="ARBA00023125"/>
    </source>
</evidence>
<dbReference type="Gene3D" id="3.30.160.390">
    <property type="entry name" value="Integrase, DNA-binding domain"/>
    <property type="match status" value="1"/>
</dbReference>
<dbReference type="InterPro" id="IPR025166">
    <property type="entry name" value="Integrase_DNA_bind_dom"/>
</dbReference>
<keyword evidence="3" id="KW-0067">ATP-binding</keyword>
<dbReference type="GO" id="GO:0015074">
    <property type="term" value="P:DNA integration"/>
    <property type="evidence" value="ECO:0007669"/>
    <property type="project" value="InterPro"/>
</dbReference>
<dbReference type="InterPro" id="IPR004473">
    <property type="entry name" value="Restrct_endonuc_typeI_HsdR"/>
</dbReference>
<keyword evidence="2 3" id="KW-0238">DNA-binding</keyword>
<feature type="domain" description="Restriction endonuclease type I HsdR second RecA-like helicase" evidence="7">
    <location>
        <begin position="598"/>
        <end position="753"/>
    </location>
</feature>
<keyword evidence="3 8" id="KW-0378">Hydrolase</keyword>
<dbReference type="Gene3D" id="1.10.150.130">
    <property type="match status" value="1"/>
</dbReference>
<sequence length="1097" mass="126307">MPSDGVLGYRKVLRYFLRYIRFLVKIYRKKMPKLVISLTDSKIKSAISMQKKTFEKNIKLSDGGGLYLLLDKKGGAYWRFDYMRPYSKKRATLALGVYPRCTLAAARAKREEFRLLLSQCVDPCEQKPKSQDSTKSKLKNLFRTIADEYRKTEELEPSTQRRNQFIWNKLYTSIGDYSVDEITPSQILDVCRLYERQGKTDSAKRMRSKASQVFRYAIALGLCQFNVADQISGILKVGKTKHRAAITDEQMLGQLLRNINKNIGRGDITIDYAVKILPHVFVRPGELRAAKWADIDFENKTWRYTPPKTKNQTALQHIVPLSDQVLKLFQELYQVTRHSEYCFISMRKSLTMVWLAKWIRENVTNSRVLIVTDRTELDEQIEKVFSGVEEKIYRTKSGADLIHTLNTVNPSLICSLVHKFGRHVEDEEDDEESSADFIAEMKRALPHNFKAKGDLFVFVDECHRTQSGKLHEAMKQILPEALFIGFTGTPLMKKDKKKSIEVFGSYIHTYKFNEAVEDGVVLDIRYEARDIDQRVKSPKKVDEWFEAKTRKLSDLGKTLLKQKWGTMQKVLSSRSRQEQIVADILMDMDTRPRLMDGRGNAMLVCSSVYQACTAYKLFNETDLKGKVAIVTSYQPTAASIKGEESGAGLTEKLAKYDIYRQMLADYFEKPADQVGGLVEEFEIQVKKKFIDEPGQMRLLIVVDKLLTGFDAPSATYLYIDKTMADHNLFQAICRVNRLDSDDKEYGYIIDYKDLFKSIDKTIKDYTSEALDGYDKEDVDGLLKDRIKAARLDLDTALEMVKALCEPVPAPRLSQDFQHYFCGESGLNSDEIKEKEALRLSFYKAINKLLRSYANLASEMVEAGYTDAEIDSIEQDVKFFENLSKEIKAFSGDAVDMKVYEPAMRQLLDMYIEAESSEEVVKFEELGLIDLILREDNDFKGIPESIRRNPESMAEAIENNVRKKIVEENPVNPAYYDQMSVLLDELIEMRRQKAIEYKEYLEKIREVAQKVTQPTGRSNYPKEINTVGKQALYDNFGKDVELTLKIDQTIQSNKLAAWVGDHAKERILLRELSQALGTRDRDVLIAYIELAKQHQEYH</sequence>
<organism evidence="8 9">
    <name type="scientific">Acinetobacter bouvetii</name>
    <dbReference type="NCBI Taxonomy" id="202951"/>
    <lineage>
        <taxon>Bacteria</taxon>
        <taxon>Pseudomonadati</taxon>
        <taxon>Pseudomonadota</taxon>
        <taxon>Gammaproteobacteria</taxon>
        <taxon>Moraxellales</taxon>
        <taxon>Moraxellaceae</taxon>
        <taxon>Acinetobacter</taxon>
    </lineage>
</organism>
<dbReference type="Gene3D" id="3.40.50.300">
    <property type="entry name" value="P-loop containing nucleotide triphosphate hydrolases"/>
    <property type="match status" value="2"/>
</dbReference>
<keyword evidence="3" id="KW-0547">Nucleotide-binding</keyword>
<comment type="caution">
    <text evidence="8">The sequence shown here is derived from an EMBL/GenBank/DDBJ whole genome shotgun (WGS) entry which is preliminary data.</text>
</comment>
<comment type="function">
    <text evidence="3">Subunit R is required for both nuclease and ATPase activities, but not for modification.</text>
</comment>
<feature type="domain" description="Integrase DNA-binding" evidence="4">
    <location>
        <begin position="38"/>
        <end position="127"/>
    </location>
</feature>
<dbReference type="InterPro" id="IPR040980">
    <property type="entry name" value="SWI2_SNF2"/>
</dbReference>